<keyword evidence="1" id="KW-0732">Signal</keyword>
<dbReference type="OrthoDB" id="437691at2759"/>
<feature type="non-terminal residue" evidence="2">
    <location>
        <position position="492"/>
    </location>
</feature>
<dbReference type="Gene3D" id="3.40.50.1820">
    <property type="entry name" value="alpha/beta hydrolase"/>
    <property type="match status" value="1"/>
</dbReference>
<accession>A0A812NAE5</accession>
<evidence type="ECO:0000256" key="1">
    <source>
        <dbReference type="SAM" id="SignalP"/>
    </source>
</evidence>
<feature type="signal peptide" evidence="1">
    <location>
        <begin position="1"/>
        <end position="23"/>
    </location>
</feature>
<sequence>MPRSPTLWAVIPLLAFFHSQTFCTHPVWQHVAGASQRNRGTVPCRAYEPHVPPADRLANVWDVPAGRFEEMANAITASKTRLPEWFTENIREAAAEAGITKISEISLAGSELTRTAIRYSSDLDVNVNTVECVTRSQRSKFKDFLVSSIVKRFRNWEFEHMGKKCIVLIQTNAQENTRVDIAFVNTCFDTIIDRGENVGFFRNNKAAQQAVRMFKLAFLDVSGLCGFHIERLAMKLSEAAGKQLEGRVLWTRMLREVRKQGPSLRLVMKEALLEVEDDQKDAREAQLHAQVTRMRNVVKDAGVFGAEVISHLCDSPGGPSTIAVLLPGVHGGVGPCREPGSNFDANCLYALVAQRLQELGRAIDVYRCSWQFMCPTMAYALNAVCHVLQHALKQAQRRGSHAINVVIVGHSLGGQVALHSAAMLARLKEEGHLFLEKGESSMEVTGEEVCLNEGKSEIPTLFEAAPAIEKRLFAIEAEVSALREDLSRNLEE</sequence>
<comment type="caution">
    <text evidence="2">The sequence shown here is derived from an EMBL/GenBank/DDBJ whole genome shotgun (WGS) entry which is preliminary data.</text>
</comment>
<proteinExistence type="predicted"/>
<dbReference type="InterPro" id="IPR029058">
    <property type="entry name" value="AB_hydrolase_fold"/>
</dbReference>
<keyword evidence="3" id="KW-1185">Reference proteome</keyword>
<dbReference type="Proteomes" id="UP000601435">
    <property type="component" value="Unassembled WGS sequence"/>
</dbReference>
<organism evidence="2 3">
    <name type="scientific">Symbiodinium necroappetens</name>
    <dbReference type="NCBI Taxonomy" id="1628268"/>
    <lineage>
        <taxon>Eukaryota</taxon>
        <taxon>Sar</taxon>
        <taxon>Alveolata</taxon>
        <taxon>Dinophyceae</taxon>
        <taxon>Suessiales</taxon>
        <taxon>Symbiodiniaceae</taxon>
        <taxon>Symbiodinium</taxon>
    </lineage>
</organism>
<evidence type="ECO:0008006" key="4">
    <source>
        <dbReference type="Google" id="ProtNLM"/>
    </source>
</evidence>
<evidence type="ECO:0000313" key="3">
    <source>
        <dbReference type="Proteomes" id="UP000601435"/>
    </source>
</evidence>
<gene>
    <name evidence="2" type="ORF">SNEC2469_LOCUS7510</name>
</gene>
<dbReference type="AlphaFoldDB" id="A0A812NAE5"/>
<reference evidence="2" key="1">
    <citation type="submission" date="2021-02" db="EMBL/GenBank/DDBJ databases">
        <authorList>
            <person name="Dougan E. K."/>
            <person name="Rhodes N."/>
            <person name="Thang M."/>
            <person name="Chan C."/>
        </authorList>
    </citation>
    <scope>NUCLEOTIDE SEQUENCE</scope>
</reference>
<feature type="chain" id="PRO_5033065971" description="Fungal lipase-like domain-containing protein" evidence="1">
    <location>
        <begin position="24"/>
        <end position="492"/>
    </location>
</feature>
<name>A0A812NAE5_9DINO</name>
<evidence type="ECO:0000313" key="2">
    <source>
        <dbReference type="EMBL" id="CAE7303615.1"/>
    </source>
</evidence>
<dbReference type="SUPFAM" id="SSF53474">
    <property type="entry name" value="alpha/beta-Hydrolases"/>
    <property type="match status" value="1"/>
</dbReference>
<protein>
    <recommendedName>
        <fullName evidence="4">Fungal lipase-like domain-containing protein</fullName>
    </recommendedName>
</protein>
<dbReference type="EMBL" id="CAJNJA010012729">
    <property type="protein sequence ID" value="CAE7303615.1"/>
    <property type="molecule type" value="Genomic_DNA"/>
</dbReference>